<dbReference type="PANTHER" id="PTHR11905:SF159">
    <property type="entry name" value="ADAM METALLOPROTEASE"/>
    <property type="match status" value="1"/>
</dbReference>
<dbReference type="SUPFAM" id="SSF49265">
    <property type="entry name" value="Fibronectin type III"/>
    <property type="match status" value="1"/>
</dbReference>
<evidence type="ECO:0000256" key="1">
    <source>
        <dbReference type="ARBA" id="ARBA00022670"/>
    </source>
</evidence>
<dbReference type="Gene3D" id="3.40.390.10">
    <property type="entry name" value="Collagenase (Catalytic Domain)"/>
    <property type="match status" value="1"/>
</dbReference>
<dbReference type="InterPro" id="IPR008979">
    <property type="entry name" value="Galactose-bd-like_sf"/>
</dbReference>
<dbReference type="InterPro" id="IPR036116">
    <property type="entry name" value="FN3_sf"/>
</dbReference>
<dbReference type="InterPro" id="IPR011050">
    <property type="entry name" value="Pectin_lyase_fold/virulence"/>
</dbReference>
<evidence type="ECO:0000313" key="7">
    <source>
        <dbReference type="EMBL" id="GLR15656.1"/>
    </source>
</evidence>
<comment type="caution">
    <text evidence="7">The sequence shown here is derived from an EMBL/GenBank/DDBJ whole genome shotgun (WGS) entry which is preliminary data.</text>
</comment>
<dbReference type="Gene3D" id="2.60.120.260">
    <property type="entry name" value="Galactose-binding domain-like"/>
    <property type="match status" value="1"/>
</dbReference>
<dbReference type="EMBL" id="BSOH01000001">
    <property type="protein sequence ID" value="GLR15656.1"/>
    <property type="molecule type" value="Genomic_DNA"/>
</dbReference>
<dbReference type="GO" id="GO:0004252">
    <property type="term" value="F:serine-type endopeptidase activity"/>
    <property type="evidence" value="ECO:0007669"/>
    <property type="project" value="InterPro"/>
</dbReference>
<dbReference type="InterPro" id="IPR024079">
    <property type="entry name" value="MetalloPept_cat_dom_sf"/>
</dbReference>
<feature type="chain" id="PRO_5041292822" description="Propanediol utilization protein" evidence="3">
    <location>
        <begin position="22"/>
        <end position="1094"/>
    </location>
</feature>
<dbReference type="SUPFAM" id="SSF51126">
    <property type="entry name" value="Pectin lyase-like"/>
    <property type="match status" value="1"/>
</dbReference>
<feature type="signal peptide" evidence="3">
    <location>
        <begin position="1"/>
        <end position="21"/>
    </location>
</feature>
<dbReference type="Proteomes" id="UP001156666">
    <property type="component" value="Unassembled WGS sequence"/>
</dbReference>
<dbReference type="AlphaFoldDB" id="A0AA37WBI7"/>
<dbReference type="CDD" id="cd00063">
    <property type="entry name" value="FN3"/>
    <property type="match status" value="1"/>
</dbReference>
<evidence type="ECO:0000259" key="4">
    <source>
        <dbReference type="PROSITE" id="PS50215"/>
    </source>
</evidence>
<dbReference type="PROSITE" id="PS50215">
    <property type="entry name" value="ADAM_MEPRO"/>
    <property type="match status" value="1"/>
</dbReference>
<reference evidence="7" key="2">
    <citation type="submission" date="2023-01" db="EMBL/GenBank/DDBJ databases">
        <title>Draft genome sequence of Portibacter lacus strain NBRC 108769.</title>
        <authorList>
            <person name="Sun Q."/>
            <person name="Mori K."/>
        </authorList>
    </citation>
    <scope>NUCLEOTIDE SEQUENCE</scope>
    <source>
        <strain evidence="7">NBRC 108769</strain>
    </source>
</reference>
<keyword evidence="8" id="KW-1185">Reference proteome</keyword>
<dbReference type="GO" id="GO:0006508">
    <property type="term" value="P:proteolysis"/>
    <property type="evidence" value="ECO:0007669"/>
    <property type="project" value="UniProtKB-KW"/>
</dbReference>
<feature type="domain" description="Peptidase M12B" evidence="4">
    <location>
        <begin position="195"/>
        <end position="407"/>
    </location>
</feature>
<keyword evidence="2" id="KW-0378">Hydrolase</keyword>
<accession>A0AA37WBI7</accession>
<dbReference type="InterPro" id="IPR002884">
    <property type="entry name" value="P_dom"/>
</dbReference>
<evidence type="ECO:0000313" key="8">
    <source>
        <dbReference type="Proteomes" id="UP001156666"/>
    </source>
</evidence>
<evidence type="ECO:0000256" key="2">
    <source>
        <dbReference type="ARBA" id="ARBA00022801"/>
    </source>
</evidence>
<keyword evidence="3" id="KW-0732">Signal</keyword>
<keyword evidence="1" id="KW-0645">Protease</keyword>
<dbReference type="PANTHER" id="PTHR11905">
    <property type="entry name" value="ADAM A DISINTEGRIN AND METALLOPROTEASE DOMAIN"/>
    <property type="match status" value="1"/>
</dbReference>
<dbReference type="InterPro" id="IPR013783">
    <property type="entry name" value="Ig-like_fold"/>
</dbReference>
<evidence type="ECO:0000259" key="5">
    <source>
        <dbReference type="PROSITE" id="PS50853"/>
    </source>
</evidence>
<feature type="domain" description="P/Homo B" evidence="6">
    <location>
        <begin position="827"/>
        <end position="984"/>
    </location>
</feature>
<feature type="domain" description="Fibronectin type-III" evidence="5">
    <location>
        <begin position="735"/>
        <end position="831"/>
    </location>
</feature>
<dbReference type="SUPFAM" id="SSF49785">
    <property type="entry name" value="Galactose-binding domain-like"/>
    <property type="match status" value="1"/>
</dbReference>
<dbReference type="SUPFAM" id="SSF55486">
    <property type="entry name" value="Metalloproteases ('zincins'), catalytic domain"/>
    <property type="match status" value="1"/>
</dbReference>
<dbReference type="GO" id="GO:0004222">
    <property type="term" value="F:metalloendopeptidase activity"/>
    <property type="evidence" value="ECO:0007669"/>
    <property type="project" value="InterPro"/>
</dbReference>
<dbReference type="InterPro" id="IPR001590">
    <property type="entry name" value="Peptidase_M12B"/>
</dbReference>
<evidence type="ECO:0000256" key="3">
    <source>
        <dbReference type="SAM" id="SignalP"/>
    </source>
</evidence>
<dbReference type="Pfam" id="PF13583">
    <property type="entry name" value="Reprolysin_4"/>
    <property type="match status" value="1"/>
</dbReference>
<dbReference type="InterPro" id="IPR003961">
    <property type="entry name" value="FN3_dom"/>
</dbReference>
<organism evidence="7 8">
    <name type="scientific">Portibacter lacus</name>
    <dbReference type="NCBI Taxonomy" id="1099794"/>
    <lineage>
        <taxon>Bacteria</taxon>
        <taxon>Pseudomonadati</taxon>
        <taxon>Bacteroidota</taxon>
        <taxon>Saprospiria</taxon>
        <taxon>Saprospirales</taxon>
        <taxon>Haliscomenobacteraceae</taxon>
        <taxon>Portibacter</taxon>
    </lineage>
</organism>
<evidence type="ECO:0000259" key="6">
    <source>
        <dbReference type="PROSITE" id="PS51829"/>
    </source>
</evidence>
<dbReference type="PROSITE" id="PS50853">
    <property type="entry name" value="FN3"/>
    <property type="match status" value="1"/>
</dbReference>
<dbReference type="Gene3D" id="2.60.40.10">
    <property type="entry name" value="Immunoglobulins"/>
    <property type="match status" value="2"/>
</dbReference>
<sequence length="1094" mass="117298">MYRIIILACLLLSVSAIEIGAQSWTVENQRNVPNLGEQKIKPDQFILARISDQEIKEVLWKAPMESNSRNSETSSLKIMLADGSVDDFEIVEYSMMEAGLARKYPDFKTFYGRSKSTKNRSIRLDYTLNGIRAVISDDSGETYIDPYQSNDNERRIIYRKSDIRSQSDWNCLTDSKLIEAEKSEKSRFAGDCMLREYRLAVAATGEYTDFHGGTVALGQAAIVTAMNRINGVYEQEVACRMILIANNDLLVYTDGATDPYQNLNPSALLGENQTNVDNVIGNGNYDIGHIFCTTDSGVAYLESLCNNTSKAGGVTGQPNPINDPFWIDYVAHEMGHQFGANHTQNNSCNRNGGTAVEPGSASTIMGYAGICSPNVQNNSDPYFHAISIEEMSAHITSTNCAVVSSFGNSAPVVSLVNNYTVPKSTFLVLEAEAIDADGDNLTYCWEQMDNEVATMPPVSGNTGGPAFRSINPTSDNKRYLPNISAIIANTTPTWEVLPSVGRTMDWRVTVRDHALTVGCTDETDMTITVDGTSGPFLVDDTSIPSTVAEGESITLTWDVAGTDQAPVSCSNVDVFMSTDGGLTYPITLLSNVDNDGTESFVVPAGLTTTARVMVKCSDNIFFDINDADFEVEVGVDGYTIDVVPAAGETCNDESIMFDVNVNQIGNYTTPVTLNITGLPSGANASYSSNPLTPGNSATVTLSNFGSNVGSFTLDVVASSGGNVRTKNYELELYEPTTTPTLISPANNAVDINLNPELAWSAVPTAGTYEYELRTGPNGTGSLIESAAIASNSIIISTELVASTTYYWRVKSINSCGMSSYSSDFTFTTGQIIKVCETFISNDTPKTIVRDRGGSGTASVVSIPVALNEIIRDVNVIDVSGTHNNVGDLAFVLLSAGGTQITLYDFFNCGNVDDFDMGFDDESAISGVDCPPNVNNTYQPEGSLGDMDGENANGEWLFGVFNFGNTIGSLTNVSIEICYDGVAPPCNLNVSSTNSSGAGTLHNAIGCATSGDVIIIDTGLNSEIDLESSPLVISKNLTIMADPVDNIIIKYGGPGSALEVMSGFNLTLEGINLEQSVLPKGVSLKIEKVLKNPRK</sequence>
<dbReference type="RefSeq" id="WP_235292554.1">
    <property type="nucleotide sequence ID" value="NZ_BSOH01000001.1"/>
</dbReference>
<name>A0AA37WBI7_9BACT</name>
<evidence type="ECO:0008006" key="9">
    <source>
        <dbReference type="Google" id="ProtNLM"/>
    </source>
</evidence>
<reference evidence="7" key="1">
    <citation type="journal article" date="2014" name="Int. J. Syst. Evol. Microbiol.">
        <title>Complete genome sequence of Corynebacterium casei LMG S-19264T (=DSM 44701T), isolated from a smear-ripened cheese.</title>
        <authorList>
            <consortium name="US DOE Joint Genome Institute (JGI-PGF)"/>
            <person name="Walter F."/>
            <person name="Albersmeier A."/>
            <person name="Kalinowski J."/>
            <person name="Ruckert C."/>
        </authorList>
    </citation>
    <scope>NUCLEOTIDE SEQUENCE</scope>
    <source>
        <strain evidence="7">NBRC 108769</strain>
    </source>
</reference>
<protein>
    <recommendedName>
        <fullName evidence="9">Propanediol utilization protein</fullName>
    </recommendedName>
</protein>
<proteinExistence type="predicted"/>
<dbReference type="PROSITE" id="PS51829">
    <property type="entry name" value="P_HOMO_B"/>
    <property type="match status" value="1"/>
</dbReference>
<gene>
    <name evidence="7" type="ORF">GCM10007940_02710</name>
</gene>